<evidence type="ECO:0000256" key="3">
    <source>
        <dbReference type="ARBA" id="ARBA00011738"/>
    </source>
</evidence>
<dbReference type="Pfam" id="PF03199">
    <property type="entry name" value="GSH_synthase"/>
    <property type="match status" value="1"/>
</dbReference>
<evidence type="ECO:0000256" key="6">
    <source>
        <dbReference type="ARBA" id="ARBA00022598"/>
    </source>
</evidence>
<dbReference type="InterPro" id="IPR014042">
    <property type="entry name" value="Glutathione_synthase_a-hlx"/>
</dbReference>
<accession>A0A9J7LCM0</accession>
<feature type="binding site" evidence="14">
    <location>
        <begin position="382"/>
        <end position="391"/>
    </location>
    <ligand>
        <name>ATP</name>
        <dbReference type="ChEBI" id="CHEBI:30616"/>
    </ligand>
</feature>
<proteinExistence type="inferred from homology"/>
<reference evidence="18 19" key="2">
    <citation type="submission" date="2025-04" db="UniProtKB">
        <authorList>
            <consortium name="RefSeq"/>
        </authorList>
    </citation>
    <scope>IDENTIFICATION</scope>
    <source>
        <strain evidence="18 19">S238N-H82</strain>
        <tissue evidence="18 19">Testes</tissue>
    </source>
</reference>
<reference evidence="17" key="1">
    <citation type="journal article" date="2020" name="Nat. Ecol. Evol.">
        <title>Deeply conserved synteny resolves early events in vertebrate evolution.</title>
        <authorList>
            <person name="Simakov O."/>
            <person name="Marletaz F."/>
            <person name="Yue J.X."/>
            <person name="O'Connell B."/>
            <person name="Jenkins J."/>
            <person name="Brandt A."/>
            <person name="Calef R."/>
            <person name="Tung C.H."/>
            <person name="Huang T.K."/>
            <person name="Schmutz J."/>
            <person name="Satoh N."/>
            <person name="Yu J.K."/>
            <person name="Putnam N.H."/>
            <person name="Green R.E."/>
            <person name="Rokhsar D.S."/>
        </authorList>
    </citation>
    <scope>NUCLEOTIDE SEQUENCE [LARGE SCALE GENOMIC DNA]</scope>
    <source>
        <strain evidence="17">S238N-H82</strain>
    </source>
</reference>
<dbReference type="Gene3D" id="3.30.1490.50">
    <property type="match status" value="1"/>
</dbReference>
<keyword evidence="8 13" id="KW-0479">Metal-binding</keyword>
<feature type="binding site" evidence="14">
    <location>
        <position position="476"/>
    </location>
    <ligand>
        <name>ATP</name>
        <dbReference type="ChEBI" id="CHEBI:30616"/>
    </ligand>
</feature>
<feature type="binding site" evidence="14">
    <location>
        <position position="158"/>
    </location>
    <ligand>
        <name>ATP</name>
        <dbReference type="ChEBI" id="CHEBI:30616"/>
    </ligand>
</feature>
<evidence type="ECO:0000256" key="5">
    <source>
        <dbReference type="ARBA" id="ARBA00020821"/>
    </source>
</evidence>
<dbReference type="InterPro" id="IPR004887">
    <property type="entry name" value="GSH_synth_subst-bd"/>
</dbReference>
<dbReference type="EC" id="6.3.2.3" evidence="4 13"/>
<dbReference type="RefSeq" id="XP_035679721.1">
    <property type="nucleotide sequence ID" value="XM_035823828.1"/>
</dbReference>
<evidence type="ECO:0000256" key="15">
    <source>
        <dbReference type="PIRSR" id="PIRSR001558-2"/>
    </source>
</evidence>
<evidence type="ECO:0000256" key="9">
    <source>
        <dbReference type="ARBA" id="ARBA00022741"/>
    </source>
</evidence>
<dbReference type="Pfam" id="PF03917">
    <property type="entry name" value="GSH_synth_ATP"/>
    <property type="match status" value="1"/>
</dbReference>
<gene>
    <name evidence="18 19" type="primary">LOC118418034</name>
</gene>
<evidence type="ECO:0000259" key="16">
    <source>
        <dbReference type="Pfam" id="PF03199"/>
    </source>
</evidence>
<dbReference type="InterPro" id="IPR016185">
    <property type="entry name" value="PreATP-grasp_dom_sf"/>
</dbReference>
<name>A0A9J7LCM0_BRAFL</name>
<dbReference type="PANTHER" id="PTHR11130">
    <property type="entry name" value="GLUTATHIONE SYNTHETASE"/>
    <property type="match status" value="1"/>
</dbReference>
<evidence type="ECO:0000256" key="11">
    <source>
        <dbReference type="ARBA" id="ARBA00022842"/>
    </source>
</evidence>
<dbReference type="GO" id="GO:0005829">
    <property type="term" value="C:cytosol"/>
    <property type="evidence" value="ECO:0000318"/>
    <property type="project" value="GO_Central"/>
</dbReference>
<dbReference type="SUPFAM" id="SSF52440">
    <property type="entry name" value="PreATP-grasp domain"/>
    <property type="match status" value="1"/>
</dbReference>
<evidence type="ECO:0000256" key="12">
    <source>
        <dbReference type="ARBA" id="ARBA00048871"/>
    </source>
</evidence>
<dbReference type="InterPro" id="IPR014049">
    <property type="entry name" value="Glutathione_synthase_N_euk"/>
</dbReference>
<dbReference type="Gene3D" id="3.30.1490.80">
    <property type="match status" value="1"/>
</dbReference>
<feature type="domain" description="Glutathione synthase substrate-binding" evidence="16">
    <location>
        <begin position="220"/>
        <end position="321"/>
    </location>
</feature>
<evidence type="ECO:0000256" key="14">
    <source>
        <dbReference type="PIRSR" id="PIRSR001558-1"/>
    </source>
</evidence>
<evidence type="ECO:0000313" key="18">
    <source>
        <dbReference type="RefSeq" id="XP_035679720.1"/>
    </source>
</evidence>
<keyword evidence="7 13" id="KW-0317">Glutathione biosynthesis</keyword>
<evidence type="ECO:0000256" key="2">
    <source>
        <dbReference type="ARBA" id="ARBA00010385"/>
    </source>
</evidence>
<dbReference type="SUPFAM" id="SSF56059">
    <property type="entry name" value="Glutathione synthetase ATP-binding domain-like"/>
    <property type="match status" value="1"/>
</dbReference>
<evidence type="ECO:0000313" key="17">
    <source>
        <dbReference type="Proteomes" id="UP000001554"/>
    </source>
</evidence>
<feature type="binding site" evidence="14">
    <location>
        <begin position="416"/>
        <end position="419"/>
    </location>
    <ligand>
        <name>ATP</name>
        <dbReference type="ChEBI" id="CHEBI:30616"/>
    </ligand>
</feature>
<keyword evidence="6 13" id="KW-0436">Ligase</keyword>
<feature type="binding site" evidence="15">
    <location>
        <position position="160"/>
    </location>
    <ligand>
        <name>Mg(2+)</name>
        <dbReference type="ChEBI" id="CHEBI:18420"/>
    </ligand>
</feature>
<evidence type="ECO:0000256" key="4">
    <source>
        <dbReference type="ARBA" id="ARBA00012214"/>
    </source>
</evidence>
<dbReference type="KEGG" id="bfo:118418034"/>
<comment type="subunit">
    <text evidence="3">Homodimer.</text>
</comment>
<dbReference type="Gene3D" id="3.30.470.20">
    <property type="entry name" value="ATP-grasp fold, B domain"/>
    <property type="match status" value="1"/>
</dbReference>
<keyword evidence="17" id="KW-1185">Reference proteome</keyword>
<evidence type="ECO:0000256" key="7">
    <source>
        <dbReference type="ARBA" id="ARBA00022684"/>
    </source>
</evidence>
<dbReference type="InterPro" id="IPR005615">
    <property type="entry name" value="Glutathione_synthase"/>
</dbReference>
<keyword evidence="9 13" id="KW-0547">Nucleotide-binding</keyword>
<dbReference type="FunFam" id="3.30.1490.50:FF:000002">
    <property type="entry name" value="Glutathione synthetase"/>
    <property type="match status" value="1"/>
</dbReference>
<feature type="binding site" evidence="14">
    <location>
        <position position="124"/>
    </location>
    <ligand>
        <name>substrate</name>
    </ligand>
</feature>
<feature type="binding site" evidence="15">
    <location>
        <position position="158"/>
    </location>
    <ligand>
        <name>Mg(2+)</name>
        <dbReference type="ChEBI" id="CHEBI:18420"/>
    </ligand>
</feature>
<comment type="cofactor">
    <cofactor evidence="13 15">
        <name>Mg(2+)</name>
        <dbReference type="ChEBI" id="CHEBI:18420"/>
    </cofactor>
    <text evidence="13 15">Binds 1 Mg(2+) ion per subunit.</text>
</comment>
<dbReference type="PANTHER" id="PTHR11130:SF0">
    <property type="entry name" value="GLUTATHIONE SYNTHETASE"/>
    <property type="match status" value="1"/>
</dbReference>
<feature type="binding site" evidence="15">
    <location>
        <position position="386"/>
    </location>
    <ligand>
        <name>Mg(2+)</name>
        <dbReference type="ChEBI" id="CHEBI:18420"/>
    </ligand>
</feature>
<organism evidence="17 18">
    <name type="scientific">Branchiostoma floridae</name>
    <name type="common">Florida lancelet</name>
    <name type="synonym">Amphioxus</name>
    <dbReference type="NCBI Taxonomy" id="7739"/>
    <lineage>
        <taxon>Eukaryota</taxon>
        <taxon>Metazoa</taxon>
        <taxon>Chordata</taxon>
        <taxon>Cephalochordata</taxon>
        <taxon>Leptocardii</taxon>
        <taxon>Amphioxiformes</taxon>
        <taxon>Branchiostomatidae</taxon>
        <taxon>Branchiostoma</taxon>
    </lineage>
</organism>
<evidence type="ECO:0000256" key="1">
    <source>
        <dbReference type="ARBA" id="ARBA00004965"/>
    </source>
</evidence>
<evidence type="ECO:0000256" key="8">
    <source>
        <dbReference type="ARBA" id="ARBA00022723"/>
    </source>
</evidence>
<dbReference type="FunFam" id="3.40.50.1760:FF:000001">
    <property type="entry name" value="Glutathione synthetase"/>
    <property type="match status" value="1"/>
</dbReference>
<dbReference type="Gene3D" id="1.10.1080.10">
    <property type="entry name" value="Glutathione Synthetase, Chain A, domain 3"/>
    <property type="match status" value="1"/>
</dbReference>
<evidence type="ECO:0000256" key="13">
    <source>
        <dbReference type="PIRNR" id="PIRNR001558"/>
    </source>
</evidence>
<feature type="binding site" evidence="14">
    <location>
        <position position="443"/>
    </location>
    <ligand>
        <name>ATP</name>
        <dbReference type="ChEBI" id="CHEBI:30616"/>
    </ligand>
</feature>
<dbReference type="GO" id="GO:0004363">
    <property type="term" value="F:glutathione synthase activity"/>
    <property type="evidence" value="ECO:0000318"/>
    <property type="project" value="GO_Central"/>
</dbReference>
<dbReference type="GO" id="GO:0043295">
    <property type="term" value="F:glutathione binding"/>
    <property type="evidence" value="ECO:0000318"/>
    <property type="project" value="GO_Central"/>
</dbReference>
<dbReference type="GO" id="GO:0000287">
    <property type="term" value="F:magnesium ion binding"/>
    <property type="evidence" value="ECO:0007669"/>
    <property type="project" value="UniProtKB-UniRule"/>
</dbReference>
<keyword evidence="11 13" id="KW-0460">Magnesium</keyword>
<sequence>MEPALPLPLAPPLLTTAADSAKDWAILHGVAMRTEEQPNSSDAVNFAPFQLLPSPVPRVLFDQAKAVQRDFNLLVHRLSQDSNFLTSCLRSTIQVDDFTCRLFRIYEQVRREGVAQPVCLGLHRSDYMLDDPSRTGQENGEPEAKQPRLDLLQLKQIEINCIASSFGGLGSQMPGLHRHVLRLCGVSRFTADRHLPQNRAMSSLAGGLAAAWELYGEQSAVIVVVVQEENRNAMDQRWLEFAAMDRNPSIRVRRCTLTQIHDRGELRPDKTLLVDGEEVAVAYFRAGYIPTDYPTEQEWTARLKIEQSKAIKCPCISYHLAGTKKVQQELAQPGVLEKFLKDPEAVERVRATFAGQYTLELGAEGDWTVEMVTSDPGRFVMKPQREGGGNNIFGEDIPAALNNMADVKERTAYIVMDRIRPAVVSNYAVRPGREPALTEAVSELGIFGVFIGKGDEVVLNQEGGHLLRTKPSSTEDGGVAAGNALLDSPYLI</sequence>
<comment type="catalytic activity">
    <reaction evidence="12">
        <text>gamma-L-glutamyl-L-cysteine + glycine + ATP = glutathione + ADP + phosphate + H(+)</text>
        <dbReference type="Rhea" id="RHEA:13557"/>
        <dbReference type="ChEBI" id="CHEBI:15378"/>
        <dbReference type="ChEBI" id="CHEBI:30616"/>
        <dbReference type="ChEBI" id="CHEBI:43474"/>
        <dbReference type="ChEBI" id="CHEBI:57305"/>
        <dbReference type="ChEBI" id="CHEBI:57925"/>
        <dbReference type="ChEBI" id="CHEBI:58173"/>
        <dbReference type="ChEBI" id="CHEBI:456216"/>
        <dbReference type="EC" id="6.3.2.3"/>
    </reaction>
    <physiologicalReaction direction="left-to-right" evidence="12">
        <dbReference type="Rhea" id="RHEA:13558"/>
    </physiologicalReaction>
</comment>
<keyword evidence="10 13" id="KW-0067">ATP-binding</keyword>
<dbReference type="GeneID" id="118418034"/>
<feature type="binding site" evidence="14">
    <location>
        <position position="324"/>
    </location>
    <ligand>
        <name>ATP</name>
        <dbReference type="ChEBI" id="CHEBI:30616"/>
    </ligand>
</feature>
<evidence type="ECO:0000256" key="10">
    <source>
        <dbReference type="ARBA" id="ARBA00022840"/>
    </source>
</evidence>
<dbReference type="InterPro" id="IPR014709">
    <property type="entry name" value="Glutathione_synthase_C_euk"/>
</dbReference>
<comment type="pathway">
    <text evidence="1 13">Sulfur metabolism; glutathione biosynthesis; glutathione from L-cysteine and L-glutamate: step 2/2.</text>
</comment>
<feature type="binding site" evidence="14">
    <location>
        <position position="236"/>
    </location>
    <ligand>
        <name>substrate</name>
    </ligand>
</feature>
<dbReference type="Gene3D" id="3.40.50.1760">
    <property type="entry name" value="Glutathione synthase, substrate-binding domain superfamily, eukaryotic"/>
    <property type="match status" value="1"/>
</dbReference>
<comment type="similarity">
    <text evidence="2 13">Belongs to the eukaryotic GSH synthase family.</text>
</comment>
<dbReference type="GO" id="GO:0005524">
    <property type="term" value="F:ATP binding"/>
    <property type="evidence" value="ECO:0007669"/>
    <property type="project" value="UniProtKB-UniRule"/>
</dbReference>
<dbReference type="RefSeq" id="XP_035679720.1">
    <property type="nucleotide sequence ID" value="XM_035823827.1"/>
</dbReference>
<protein>
    <recommendedName>
        <fullName evidence="5 13">Glutathione synthetase</fullName>
        <shortName evidence="13">GSH-S</shortName>
        <ecNumber evidence="4 13">6.3.2.3</ecNumber>
    </recommendedName>
</protein>
<dbReference type="AlphaFoldDB" id="A0A9J7LCM0"/>
<feature type="binding site" evidence="14">
    <location>
        <position position="470"/>
    </location>
    <ligand>
        <name>ATP</name>
        <dbReference type="ChEBI" id="CHEBI:30616"/>
    </ligand>
</feature>
<evidence type="ECO:0000313" key="19">
    <source>
        <dbReference type="RefSeq" id="XP_035679721.1"/>
    </source>
</evidence>
<dbReference type="OrthoDB" id="2020073at2759"/>
<feature type="binding site" evidence="14">
    <location>
        <position position="468"/>
    </location>
    <ligand>
        <name>substrate</name>
    </ligand>
</feature>
<dbReference type="PIRSF" id="PIRSF001558">
    <property type="entry name" value="GSHase"/>
    <property type="match status" value="1"/>
</dbReference>
<dbReference type="InterPro" id="IPR037013">
    <property type="entry name" value="GSH-S_sub-bd_sf"/>
</dbReference>
<dbReference type="Proteomes" id="UP000001554">
    <property type="component" value="Chromosome 6"/>
</dbReference>
<dbReference type="NCBIfam" id="TIGR01986">
    <property type="entry name" value="glut_syn_euk"/>
    <property type="match status" value="1"/>
</dbReference>
<dbReference type="OMA" id="NGLVMYP"/>